<evidence type="ECO:0000256" key="2">
    <source>
        <dbReference type="ARBA" id="ARBA00004987"/>
    </source>
</evidence>
<keyword evidence="6" id="KW-0378">Hydrolase</keyword>
<dbReference type="OMA" id="AKHYCAN"/>
<evidence type="ECO:0000256" key="7">
    <source>
        <dbReference type="ARBA" id="ARBA00023180"/>
    </source>
</evidence>
<evidence type="ECO:0000259" key="9">
    <source>
        <dbReference type="Pfam" id="PF00933"/>
    </source>
</evidence>
<dbReference type="Gene3D" id="3.20.20.300">
    <property type="entry name" value="Glycoside hydrolase, family 3, N-terminal domain"/>
    <property type="match status" value="1"/>
</dbReference>
<keyword evidence="11" id="KW-1185">Reference proteome</keyword>
<comment type="catalytic activity">
    <reaction evidence="1">
        <text>Hydrolysis of terminal, non-reducing beta-D-glucosyl residues with release of beta-D-glucose.</text>
        <dbReference type="EC" id="3.2.1.21"/>
    </reaction>
</comment>
<dbReference type="InterPro" id="IPR001764">
    <property type="entry name" value="Glyco_hydro_3_N"/>
</dbReference>
<evidence type="ECO:0000256" key="8">
    <source>
        <dbReference type="ARBA" id="ARBA00023295"/>
    </source>
</evidence>
<comment type="similarity">
    <text evidence="3">Belongs to the glycosyl hydrolase 3 family.</text>
</comment>
<dbReference type="Pfam" id="PF00933">
    <property type="entry name" value="Glyco_hydro_3"/>
    <property type="match status" value="1"/>
</dbReference>
<dbReference type="InterPro" id="IPR050288">
    <property type="entry name" value="Cellulose_deg_GH3"/>
</dbReference>
<dbReference type="RefSeq" id="XP_008082728.1">
    <property type="nucleotide sequence ID" value="XM_008084537.1"/>
</dbReference>
<dbReference type="AlphaFoldDB" id="S3CXM0"/>
<proteinExistence type="inferred from homology"/>
<evidence type="ECO:0000256" key="5">
    <source>
        <dbReference type="ARBA" id="ARBA00022729"/>
    </source>
</evidence>
<dbReference type="Proteomes" id="UP000016922">
    <property type="component" value="Unassembled WGS sequence"/>
</dbReference>
<sequence length="76" mass="8123">MSAEFRRKGVNVMLGPVVGALGRVAQGGRNWEGFSNDPDLASSLAYDMVKGIQGTGVIASVKHFIANEQETNRNAM</sequence>
<keyword evidence="5" id="KW-0732">Signal</keyword>
<accession>S3CXM0</accession>
<dbReference type="HOGENOM" id="CLU_177952_0_0_1"/>
<evidence type="ECO:0000256" key="4">
    <source>
        <dbReference type="ARBA" id="ARBA00012744"/>
    </source>
</evidence>
<dbReference type="InterPro" id="IPR017853">
    <property type="entry name" value="GH"/>
</dbReference>
<dbReference type="EMBL" id="KE145364">
    <property type="protein sequence ID" value="EPE30335.1"/>
    <property type="molecule type" value="Genomic_DNA"/>
</dbReference>
<evidence type="ECO:0000256" key="3">
    <source>
        <dbReference type="ARBA" id="ARBA00005336"/>
    </source>
</evidence>
<comment type="pathway">
    <text evidence="2">Glycan metabolism; cellulose degradation.</text>
</comment>
<evidence type="ECO:0000256" key="1">
    <source>
        <dbReference type="ARBA" id="ARBA00000448"/>
    </source>
</evidence>
<dbReference type="OrthoDB" id="3472238at2759"/>
<dbReference type="SUPFAM" id="SSF51445">
    <property type="entry name" value="(Trans)glycosidases"/>
    <property type="match status" value="1"/>
</dbReference>
<organism evidence="10 11">
    <name type="scientific">Glarea lozoyensis (strain ATCC 20868 / MF5171)</name>
    <dbReference type="NCBI Taxonomy" id="1116229"/>
    <lineage>
        <taxon>Eukaryota</taxon>
        <taxon>Fungi</taxon>
        <taxon>Dikarya</taxon>
        <taxon>Ascomycota</taxon>
        <taxon>Pezizomycotina</taxon>
        <taxon>Leotiomycetes</taxon>
        <taxon>Helotiales</taxon>
        <taxon>Helotiaceae</taxon>
        <taxon>Glarea</taxon>
    </lineage>
</organism>
<dbReference type="GeneID" id="19472098"/>
<keyword evidence="7" id="KW-0325">Glycoprotein</keyword>
<feature type="domain" description="Glycoside hydrolase family 3 N-terminal" evidence="9">
    <location>
        <begin position="2"/>
        <end position="67"/>
    </location>
</feature>
<dbReference type="InterPro" id="IPR036962">
    <property type="entry name" value="Glyco_hydro_3_N_sf"/>
</dbReference>
<dbReference type="KEGG" id="glz:GLAREA_13058"/>
<keyword evidence="8 10" id="KW-0326">Glycosidase</keyword>
<evidence type="ECO:0000313" key="11">
    <source>
        <dbReference type="Proteomes" id="UP000016922"/>
    </source>
</evidence>
<reference evidence="10 11" key="1">
    <citation type="journal article" date="2013" name="BMC Genomics">
        <title>Genomics-driven discovery of the pneumocandin biosynthetic gene cluster in the fungus Glarea lozoyensis.</title>
        <authorList>
            <person name="Chen L."/>
            <person name="Yue Q."/>
            <person name="Zhang X."/>
            <person name="Xiang M."/>
            <person name="Wang C."/>
            <person name="Li S."/>
            <person name="Che Y."/>
            <person name="Ortiz-Lopez F.J."/>
            <person name="Bills G.F."/>
            <person name="Liu X."/>
            <person name="An Z."/>
        </authorList>
    </citation>
    <scope>NUCLEOTIDE SEQUENCE [LARGE SCALE GENOMIC DNA]</scope>
    <source>
        <strain evidence="11">ATCC 20868 / MF5171</strain>
    </source>
</reference>
<protein>
    <recommendedName>
        <fullName evidence="4">beta-glucosidase</fullName>
        <ecNumber evidence="4">3.2.1.21</ecNumber>
    </recommendedName>
</protein>
<dbReference type="STRING" id="1116229.S3CXM0"/>
<dbReference type="GO" id="GO:0009251">
    <property type="term" value="P:glucan catabolic process"/>
    <property type="evidence" value="ECO:0007669"/>
    <property type="project" value="TreeGrafter"/>
</dbReference>
<dbReference type="PRINTS" id="PR00133">
    <property type="entry name" value="GLHYDRLASE3"/>
</dbReference>
<name>S3CXM0_GLAL2</name>
<evidence type="ECO:0000313" key="10">
    <source>
        <dbReference type="EMBL" id="EPE30335.1"/>
    </source>
</evidence>
<dbReference type="PANTHER" id="PTHR42715:SF5">
    <property type="entry name" value="BETA-GLUCOSIDASE M-RELATED"/>
    <property type="match status" value="1"/>
</dbReference>
<dbReference type="GO" id="GO:0008422">
    <property type="term" value="F:beta-glucosidase activity"/>
    <property type="evidence" value="ECO:0007669"/>
    <property type="project" value="UniProtKB-EC"/>
</dbReference>
<evidence type="ECO:0000256" key="6">
    <source>
        <dbReference type="ARBA" id="ARBA00022801"/>
    </source>
</evidence>
<gene>
    <name evidence="10" type="ORF">GLAREA_13058</name>
</gene>
<dbReference type="PANTHER" id="PTHR42715">
    <property type="entry name" value="BETA-GLUCOSIDASE"/>
    <property type="match status" value="1"/>
</dbReference>
<dbReference type="EC" id="3.2.1.21" evidence="4"/>